<keyword evidence="2" id="KW-1015">Disulfide bond</keyword>
<evidence type="ECO:0000256" key="1">
    <source>
        <dbReference type="ARBA" id="ARBA00022729"/>
    </source>
</evidence>
<dbReference type="NCBIfam" id="TIGR04183">
    <property type="entry name" value="Por_Secre_tail"/>
    <property type="match status" value="1"/>
</dbReference>
<dbReference type="SUPFAM" id="SSF49899">
    <property type="entry name" value="Concanavalin A-like lectins/glucanases"/>
    <property type="match status" value="2"/>
</dbReference>
<dbReference type="Gene3D" id="2.60.120.200">
    <property type="match status" value="2"/>
</dbReference>
<dbReference type="Pfam" id="PF12733">
    <property type="entry name" value="Cadherin-like"/>
    <property type="match status" value="1"/>
</dbReference>
<evidence type="ECO:0000259" key="3">
    <source>
        <dbReference type="SMART" id="SM00560"/>
    </source>
</evidence>
<accession>A0A0E9LZ15</accession>
<dbReference type="GO" id="GO:0004553">
    <property type="term" value="F:hydrolase activity, hydrolyzing O-glycosyl compounds"/>
    <property type="evidence" value="ECO:0007669"/>
    <property type="project" value="UniProtKB-ARBA"/>
</dbReference>
<gene>
    <name evidence="4" type="ORF">JCM15548_13151</name>
</gene>
<dbReference type="InterPro" id="IPR006558">
    <property type="entry name" value="LamG-like"/>
</dbReference>
<reference evidence="4 5" key="1">
    <citation type="journal article" date="2015" name="Microbes Environ.">
        <title>Distribution and evolution of nitrogen fixation genes in the phylum bacteroidetes.</title>
        <authorList>
            <person name="Inoue J."/>
            <person name="Oshima K."/>
            <person name="Suda W."/>
            <person name="Sakamoto M."/>
            <person name="Iino T."/>
            <person name="Noda S."/>
            <person name="Hongoh Y."/>
            <person name="Hattori M."/>
            <person name="Ohkuma M."/>
        </authorList>
    </citation>
    <scope>NUCLEOTIDE SEQUENCE [LARGE SCALE GENOMIC DNA]</scope>
    <source>
        <strain evidence="4">JCM 15548</strain>
    </source>
</reference>
<dbReference type="Pfam" id="PF13385">
    <property type="entry name" value="Laminin_G_3"/>
    <property type="match status" value="2"/>
</dbReference>
<comment type="caution">
    <text evidence="4">The sequence shown here is derived from an EMBL/GenBank/DDBJ whole genome shotgun (WGS) entry which is preliminary data.</text>
</comment>
<dbReference type="EMBL" id="BAZW01000031">
    <property type="protein sequence ID" value="GAO30837.1"/>
    <property type="molecule type" value="Genomic_DNA"/>
</dbReference>
<proteinExistence type="predicted"/>
<sequence>MMLGVTTVNGQITDTAKVIDPALTGKHLVHAEVTFFDGDENGQYDAIFTLSQDTVRAWADYVTTVAFYHTGIAVKNGFTGSLVYTNQLIPVPGQPYDIWMAVDIPNGVYTTWVQTEGMEAPLMIFKDAGFNHSNFTELNLWSAIHNGSGQDDYLTVQNFELTTNSDPSLASLSANVGVMSPEFNPMEQAYELAVPYGTTAITVDALANGLGATVEIFDGLGELVGDDGVVAFAGDGISLEIQVKAFDGTSASYYLDIFVDDGSSEATLSDLTPSIGTLSPAFSQAVESYTLTVPMGVTSVTLAGTPTYPQATVSGDGAIALTGGAGTASVAVQSFDGSANKTYTVNVVEADGLNYAIQMAGVDGATSHIDISGLDLKTLPYTVEMWIKPEGAQTNNAGLFYSRTGDDNAGAAYASGWQGSGKLRFMTNIASNDYGTVTDVTAATDVWHHVAVVLTEKTSTIYLNGTPYTREIESPAFDYSVGKLYLGWDTGAANRAFKGAIDEVRVWNDSLNAETIMNNRYEVLTGAEAGLIGYWNFDLNNEHGVYDWTGGVNGVITGGTIVESFPRANLNLTSLTVDQGNLFPGLQASVTEYTVILPVGTTSFVLSAEAESASATITGAGTIDVTGERGSTTFTVTEGAYSQEFVVNYQVQTELTLKHSYTFADGTAKDVVGQAHGTLNGGTIVAGEYIAAEEGEFISLPGDLIAINTYASLTMEVYFKAGDGINGANTMISWFGNTQNNYGIDGLYLSHKSRTAISAGNYSSPWSNEDGVNSLVMDDGLPHYMVATLTNDSISLYVDGTYIGSTLLRDHNKIYNLSNELAYLCKSGYSGDETWNGSILEYNIYSGVMDGDMVAQRSVAFPIEDGSEDATLLDLMLDGVSIDGFASTITDYVVEVADENYEPFISAEAKHAGATATVVQANEIPGTATVEVLAADGETTLTYTIEFIRPTTSIGEAKEEAVVVYPTITSGDFTIKTKGQAGMVTVYDMTGRVVISQPLQSSEDTISLQRAGMYILKVDTKEGVNVFKVIKRD</sequence>
<dbReference type="InterPro" id="IPR026444">
    <property type="entry name" value="Secre_tail"/>
</dbReference>
<keyword evidence="5" id="KW-1185">Reference proteome</keyword>
<keyword evidence="1" id="KW-0732">Signal</keyword>
<evidence type="ECO:0000256" key="2">
    <source>
        <dbReference type="ARBA" id="ARBA00023157"/>
    </source>
</evidence>
<dbReference type="AlphaFoldDB" id="A0A0E9LZ15"/>
<evidence type="ECO:0000313" key="5">
    <source>
        <dbReference type="Proteomes" id="UP000032900"/>
    </source>
</evidence>
<name>A0A0E9LZ15_9BACT</name>
<protein>
    <recommendedName>
        <fullName evidence="3">LamG-like jellyroll fold domain-containing protein</fullName>
    </recommendedName>
</protein>
<dbReference type="GO" id="GO:0005975">
    <property type="term" value="P:carbohydrate metabolic process"/>
    <property type="evidence" value="ECO:0007669"/>
    <property type="project" value="UniProtKB-ARBA"/>
</dbReference>
<dbReference type="InterPro" id="IPR013320">
    <property type="entry name" value="ConA-like_dom_sf"/>
</dbReference>
<dbReference type="STRING" id="1236989.JCM15548_13151"/>
<dbReference type="SMART" id="SM00560">
    <property type="entry name" value="LamGL"/>
    <property type="match status" value="1"/>
</dbReference>
<dbReference type="Proteomes" id="UP000032900">
    <property type="component" value="Unassembled WGS sequence"/>
</dbReference>
<evidence type="ECO:0000313" key="4">
    <source>
        <dbReference type="EMBL" id="GAO30837.1"/>
    </source>
</evidence>
<feature type="domain" description="LamG-like jellyroll fold" evidence="3">
    <location>
        <begin position="382"/>
        <end position="514"/>
    </location>
</feature>
<organism evidence="4 5">
    <name type="scientific">Geofilum rubicundum JCM 15548</name>
    <dbReference type="NCBI Taxonomy" id="1236989"/>
    <lineage>
        <taxon>Bacteria</taxon>
        <taxon>Pseudomonadati</taxon>
        <taxon>Bacteroidota</taxon>
        <taxon>Bacteroidia</taxon>
        <taxon>Marinilabiliales</taxon>
        <taxon>Marinilabiliaceae</taxon>
        <taxon>Geofilum</taxon>
    </lineage>
</organism>
<dbReference type="InterPro" id="IPR025883">
    <property type="entry name" value="Cadherin-like_domain"/>
</dbReference>